<proteinExistence type="predicted"/>
<comment type="caution">
    <text evidence="2">The sequence shown here is derived from an EMBL/GenBank/DDBJ whole genome shotgun (WGS) entry which is preliminary data.</text>
</comment>
<dbReference type="AlphaFoldDB" id="A0AA87FI82"/>
<keyword evidence="3" id="KW-1185">Reference proteome</keyword>
<gene>
    <name evidence="2" type="ORF">HMPREF9478_01393</name>
</gene>
<name>A0AA87FI82_9ENTE</name>
<reference evidence="2 3" key="1">
    <citation type="submission" date="2011-10" db="EMBL/GenBank/DDBJ databases">
        <title>The Genome Sequence of Enterococcus saccharolyticus 30_1.</title>
        <authorList>
            <consortium name="The Broad Institute Genome Sequencing Platform"/>
            <person name="Earl A."/>
            <person name="Ward D."/>
            <person name="Feldgarden M."/>
            <person name="Gevers D."/>
            <person name="Daigneault M."/>
            <person name="Strauss J."/>
            <person name="Allen-Vercoe E."/>
            <person name="Young S.K."/>
            <person name="Zeng Q."/>
            <person name="Gargeya S."/>
            <person name="Fitzgerald M."/>
            <person name="Haas B."/>
            <person name="Abouelleil A."/>
            <person name="Alvarado L."/>
            <person name="Arachchi H.M."/>
            <person name="Berlin A."/>
            <person name="Brown A."/>
            <person name="Chapman S.B."/>
            <person name="Chen Z."/>
            <person name="Dunbar C."/>
            <person name="Freedman E."/>
            <person name="Gearin G."/>
            <person name="Gellesch M."/>
            <person name="Goldberg J."/>
            <person name="Griggs A."/>
            <person name="Gujja S."/>
            <person name="Heiman D."/>
            <person name="Howarth C."/>
            <person name="Larson L."/>
            <person name="Lui A."/>
            <person name="MacDonald P.J.P."/>
            <person name="Montmayeur A."/>
            <person name="Murphy C."/>
            <person name="Neiman D."/>
            <person name="Pearson M."/>
            <person name="Priest M."/>
            <person name="Roberts A."/>
            <person name="Saif S."/>
            <person name="Shea T."/>
            <person name="Shenoy N."/>
            <person name="Sisk P."/>
            <person name="Stolte C."/>
            <person name="Sykes S."/>
            <person name="Wortman J."/>
            <person name="Nusbaum C."/>
            <person name="Birren B."/>
        </authorList>
    </citation>
    <scope>NUCLEOTIDE SEQUENCE [LARGE SCALE GENOMIC DNA]</scope>
    <source>
        <strain evidence="2 3">30_1</strain>
    </source>
</reference>
<accession>A0AA87FI82</accession>
<feature type="transmembrane region" description="Helical" evidence="1">
    <location>
        <begin position="12"/>
        <end position="36"/>
    </location>
</feature>
<dbReference type="EMBL" id="ADLY01000028">
    <property type="protein sequence ID" value="EHG28998.1"/>
    <property type="molecule type" value="Genomic_DNA"/>
</dbReference>
<evidence type="ECO:0000313" key="2">
    <source>
        <dbReference type="EMBL" id="EHG28998.1"/>
    </source>
</evidence>
<protein>
    <submittedName>
        <fullName evidence="2">Uncharacterized protein</fullName>
    </submittedName>
</protein>
<sequence length="64" mass="7699">MDKVKEVVSVILIFALIYFLLCLVASLIISFFRLVFKREPFFVNFKELFLNLFLEILNPFNYLF</sequence>
<keyword evidence="1" id="KW-1133">Transmembrane helix</keyword>
<organism evidence="2 3">
    <name type="scientific">Enterococcus saccharolyticus 30_1</name>
    <dbReference type="NCBI Taxonomy" id="742813"/>
    <lineage>
        <taxon>Bacteria</taxon>
        <taxon>Bacillati</taxon>
        <taxon>Bacillota</taxon>
        <taxon>Bacilli</taxon>
        <taxon>Lactobacillales</taxon>
        <taxon>Enterococcaceae</taxon>
        <taxon>Enterococcus</taxon>
    </lineage>
</organism>
<evidence type="ECO:0000256" key="1">
    <source>
        <dbReference type="SAM" id="Phobius"/>
    </source>
</evidence>
<dbReference type="Proteomes" id="UP000004393">
    <property type="component" value="Unassembled WGS sequence"/>
</dbReference>
<evidence type="ECO:0000313" key="3">
    <source>
        <dbReference type="Proteomes" id="UP000004393"/>
    </source>
</evidence>
<keyword evidence="1" id="KW-0472">Membrane</keyword>
<keyword evidence="1" id="KW-0812">Transmembrane</keyword>